<proteinExistence type="predicted"/>
<dbReference type="GO" id="GO:0005829">
    <property type="term" value="C:cytosol"/>
    <property type="evidence" value="ECO:0007669"/>
    <property type="project" value="TreeGrafter"/>
</dbReference>
<dbReference type="InterPro" id="IPR023210">
    <property type="entry name" value="NADP_OxRdtase_dom"/>
</dbReference>
<dbReference type="GO" id="GO:0016491">
    <property type="term" value="F:oxidoreductase activity"/>
    <property type="evidence" value="ECO:0007669"/>
    <property type="project" value="UniProtKB-KW"/>
</dbReference>
<dbReference type="Gene3D" id="3.20.20.100">
    <property type="entry name" value="NADP-dependent oxidoreductase domain"/>
    <property type="match status" value="1"/>
</dbReference>
<evidence type="ECO:0000256" key="1">
    <source>
        <dbReference type="ARBA" id="ARBA00023002"/>
    </source>
</evidence>
<dbReference type="Pfam" id="PF00248">
    <property type="entry name" value="Aldo_ket_red"/>
    <property type="match status" value="1"/>
</dbReference>
<dbReference type="InterPro" id="IPR036812">
    <property type="entry name" value="NAD(P)_OxRdtase_dom_sf"/>
</dbReference>
<evidence type="ECO:0000313" key="4">
    <source>
        <dbReference type="Proteomes" id="UP000596130"/>
    </source>
</evidence>
<feature type="domain" description="NADP-dependent oxidoreductase" evidence="2">
    <location>
        <begin position="17"/>
        <end position="315"/>
    </location>
</feature>
<organism evidence="3 4">
    <name type="scientific">Streptomyces alfalfae</name>
    <dbReference type="NCBI Taxonomy" id="1642299"/>
    <lineage>
        <taxon>Bacteria</taxon>
        <taxon>Bacillati</taxon>
        <taxon>Actinomycetota</taxon>
        <taxon>Actinomycetes</taxon>
        <taxon>Kitasatosporales</taxon>
        <taxon>Streptomycetaceae</taxon>
        <taxon>Streptomyces</taxon>
    </lineage>
</organism>
<evidence type="ECO:0000313" key="3">
    <source>
        <dbReference type="EMBL" id="QQC87623.1"/>
    </source>
</evidence>
<dbReference type="EMBL" id="CP065959">
    <property type="protein sequence ID" value="QQC87623.1"/>
    <property type="molecule type" value="Genomic_DNA"/>
</dbReference>
<dbReference type="FunFam" id="3.20.20.100:FF:000004">
    <property type="entry name" value="Oxidoreductase, aldo/keto reductase"/>
    <property type="match status" value="1"/>
</dbReference>
<sequence>MRQRVLGGTGIEVSPYCLGTMMFGAVGNADHQECVRIIHAALDEGINFVDTADMYSAGESETIVGKALKDRRDDVILATKVHFPMGEGPNRGGNSRRWIVKEVEESLRRLGTDWIDLYQVHRPDHTTDIEETLSALTDLVRQGKIRAFGCSTFPAEDIVEAYHVADRRGLQRFRTEQPPYSLLARGVERHVLPTARRLGMGVLTWSPLASGFLTGRYRKGQALDLSSGRPKLNPARFDPAAPLTAAKLDVVEQLVAVADDIGCTLPELAIAFPLVHPAVTSVIIGPRTMEQLKNTLKGASVRLDDAVLDRIDAIVAPGTDVYPPDGAWAPPVLTTPALRRRPADARS</sequence>
<evidence type="ECO:0000259" key="2">
    <source>
        <dbReference type="Pfam" id="PF00248"/>
    </source>
</evidence>
<dbReference type="PRINTS" id="PR00069">
    <property type="entry name" value="ALDKETRDTASE"/>
</dbReference>
<gene>
    <name evidence="3" type="ORF">I8755_03780</name>
</gene>
<protein>
    <submittedName>
        <fullName evidence="3">Aldo/keto reductase</fullName>
    </submittedName>
</protein>
<keyword evidence="1" id="KW-0560">Oxidoreductase</keyword>
<accession>A0A7T4PCB0</accession>
<dbReference type="InterPro" id="IPR020471">
    <property type="entry name" value="AKR"/>
</dbReference>
<dbReference type="RefSeq" id="WP_062768920.1">
    <property type="nucleotide sequence ID" value="NZ_CP065959.1"/>
</dbReference>
<dbReference type="PANTHER" id="PTHR43364:SF4">
    <property type="entry name" value="NAD(P)-LINKED OXIDOREDUCTASE SUPERFAMILY PROTEIN"/>
    <property type="match status" value="1"/>
</dbReference>
<dbReference type="PANTHER" id="PTHR43364">
    <property type="entry name" value="NADH-SPECIFIC METHYLGLYOXAL REDUCTASE-RELATED"/>
    <property type="match status" value="1"/>
</dbReference>
<name>A0A7T4PCB0_9ACTN</name>
<dbReference type="AlphaFoldDB" id="A0A7T4PCB0"/>
<dbReference type="InterPro" id="IPR050523">
    <property type="entry name" value="AKR_Detox_Biosynth"/>
</dbReference>
<dbReference type="SUPFAM" id="SSF51430">
    <property type="entry name" value="NAD(P)-linked oxidoreductase"/>
    <property type="match status" value="1"/>
</dbReference>
<dbReference type="Proteomes" id="UP000596130">
    <property type="component" value="Chromosome"/>
</dbReference>
<reference evidence="3 4" key="1">
    <citation type="submission" date="2020-12" db="EMBL/GenBank/DDBJ databases">
        <title>Identification and biosynthesis of polyene macrolides produced by Streptomyces alfalfae Men-myco-93-63.</title>
        <authorList>
            <person name="Liu D."/>
            <person name="Li Y."/>
            <person name="Liu L."/>
            <person name="Han X."/>
            <person name="Shen F."/>
        </authorList>
    </citation>
    <scope>NUCLEOTIDE SEQUENCE [LARGE SCALE GENOMIC DNA]</scope>
    <source>
        <strain evidence="3 4">Men-myco-93-63</strain>
    </source>
</reference>